<evidence type="ECO:0000256" key="3">
    <source>
        <dbReference type="ARBA" id="ARBA00022692"/>
    </source>
</evidence>
<evidence type="ECO:0000313" key="9">
    <source>
        <dbReference type="Proteomes" id="UP001589767"/>
    </source>
</evidence>
<dbReference type="Proteomes" id="UP001589767">
    <property type="component" value="Unassembled WGS sequence"/>
</dbReference>
<keyword evidence="2" id="KW-1003">Cell membrane</keyword>
<dbReference type="InterPro" id="IPR000620">
    <property type="entry name" value="EamA_dom"/>
</dbReference>
<feature type="transmembrane region" description="Helical" evidence="6">
    <location>
        <begin position="31"/>
        <end position="49"/>
    </location>
</feature>
<dbReference type="InterPro" id="IPR037185">
    <property type="entry name" value="EmrE-like"/>
</dbReference>
<comment type="subcellular location">
    <subcellularLocation>
        <location evidence="1">Cell membrane</location>
        <topology evidence="1">Multi-pass membrane protein</topology>
    </subcellularLocation>
</comment>
<dbReference type="PANTHER" id="PTHR32322:SF18">
    <property type="entry name" value="S-ADENOSYLMETHIONINE_S-ADENOSYLHOMOCYSTEINE TRANSPORTER"/>
    <property type="match status" value="1"/>
</dbReference>
<feature type="domain" description="EamA" evidence="7">
    <location>
        <begin position="2"/>
        <end position="130"/>
    </location>
</feature>
<protein>
    <submittedName>
        <fullName evidence="8">DMT family transporter</fullName>
    </submittedName>
</protein>
<keyword evidence="9" id="KW-1185">Reference proteome</keyword>
<feature type="domain" description="EamA" evidence="7">
    <location>
        <begin position="142"/>
        <end position="276"/>
    </location>
</feature>
<evidence type="ECO:0000256" key="4">
    <source>
        <dbReference type="ARBA" id="ARBA00022989"/>
    </source>
</evidence>
<keyword evidence="3 6" id="KW-0812">Transmembrane</keyword>
<dbReference type="PANTHER" id="PTHR32322">
    <property type="entry name" value="INNER MEMBRANE TRANSPORTER"/>
    <property type="match status" value="1"/>
</dbReference>
<evidence type="ECO:0000259" key="7">
    <source>
        <dbReference type="Pfam" id="PF00892"/>
    </source>
</evidence>
<feature type="transmembrane region" description="Helical" evidence="6">
    <location>
        <begin position="61"/>
        <end position="79"/>
    </location>
</feature>
<evidence type="ECO:0000256" key="5">
    <source>
        <dbReference type="ARBA" id="ARBA00023136"/>
    </source>
</evidence>
<evidence type="ECO:0000256" key="6">
    <source>
        <dbReference type="SAM" id="Phobius"/>
    </source>
</evidence>
<feature type="transmembrane region" description="Helical" evidence="6">
    <location>
        <begin position="142"/>
        <end position="161"/>
    </location>
</feature>
<dbReference type="EMBL" id="JBHLWB010000009">
    <property type="protein sequence ID" value="MFC0309732.1"/>
    <property type="molecule type" value="Genomic_DNA"/>
</dbReference>
<comment type="caution">
    <text evidence="8">The sequence shown here is derived from an EMBL/GenBank/DDBJ whole genome shotgun (WGS) entry which is preliminary data.</text>
</comment>
<accession>A0ABV6H3Y7</accession>
<evidence type="ECO:0000313" key="8">
    <source>
        <dbReference type="EMBL" id="MFC0309732.1"/>
    </source>
</evidence>
<dbReference type="RefSeq" id="WP_382371446.1">
    <property type="nucleotide sequence ID" value="NZ_JBHLWB010000009.1"/>
</dbReference>
<proteinExistence type="predicted"/>
<feature type="transmembrane region" description="Helical" evidence="6">
    <location>
        <begin position="231"/>
        <end position="254"/>
    </location>
</feature>
<evidence type="ECO:0000256" key="1">
    <source>
        <dbReference type="ARBA" id="ARBA00004651"/>
    </source>
</evidence>
<organism evidence="8 9">
    <name type="scientific">Gallibacterium trehalosifermentans</name>
    <dbReference type="NCBI Taxonomy" id="516935"/>
    <lineage>
        <taxon>Bacteria</taxon>
        <taxon>Pseudomonadati</taxon>
        <taxon>Pseudomonadota</taxon>
        <taxon>Gammaproteobacteria</taxon>
        <taxon>Pasteurellales</taxon>
        <taxon>Pasteurellaceae</taxon>
        <taxon>Gallibacterium</taxon>
    </lineage>
</organism>
<name>A0ABV6H3Y7_9PAST</name>
<gene>
    <name evidence="8" type="ORF">ACFFHK_08460</name>
</gene>
<feature type="transmembrane region" description="Helical" evidence="6">
    <location>
        <begin position="114"/>
        <end position="130"/>
    </location>
</feature>
<reference evidence="8 9" key="1">
    <citation type="submission" date="2024-09" db="EMBL/GenBank/DDBJ databases">
        <authorList>
            <person name="Sun Q."/>
            <person name="Mori K."/>
        </authorList>
    </citation>
    <scope>NUCLEOTIDE SEQUENCE [LARGE SCALE GENOMIC DNA]</scope>
    <source>
        <strain evidence="8 9">CCM 7539</strain>
    </source>
</reference>
<keyword evidence="4 6" id="KW-1133">Transmembrane helix</keyword>
<feature type="transmembrane region" description="Helical" evidence="6">
    <location>
        <begin position="198"/>
        <end position="219"/>
    </location>
</feature>
<feature type="transmembrane region" description="Helical" evidence="6">
    <location>
        <begin position="85"/>
        <end position="107"/>
    </location>
</feature>
<keyword evidence="5 6" id="KW-0472">Membrane</keyword>
<sequence>MLLLFIAIAIWGSSLPIGKLAYHTFEPVILVQFRFCIAALIILPTFIRVFQKIPPHLYKDLALLSLLNYPLVFLLQFIGLKYTSASSAVTMLGLQPLIMVFVGHLFFKEKASKFEYLLGLFAFIGIALVVSDDDPNSQIDAWGCFLILSSTITFAFTTRWAKQVMREVPPKSYTAVTIMLGMIFCIPFTLLLNQQWHFTPSVVDTMALLYLGIVCSWLAPKLWNNGLPFVSANISGVISALEPIFGILFAILFLHERLTWKIGLGITLVLGVTLIFILYSLKKPPHNTATN</sequence>
<feature type="transmembrane region" description="Helical" evidence="6">
    <location>
        <begin position="260"/>
        <end position="281"/>
    </location>
</feature>
<feature type="transmembrane region" description="Helical" evidence="6">
    <location>
        <begin position="173"/>
        <end position="192"/>
    </location>
</feature>
<dbReference type="InterPro" id="IPR050638">
    <property type="entry name" value="AA-Vitamin_Transporters"/>
</dbReference>
<dbReference type="SUPFAM" id="SSF103481">
    <property type="entry name" value="Multidrug resistance efflux transporter EmrE"/>
    <property type="match status" value="2"/>
</dbReference>
<evidence type="ECO:0000256" key="2">
    <source>
        <dbReference type="ARBA" id="ARBA00022475"/>
    </source>
</evidence>
<dbReference type="Pfam" id="PF00892">
    <property type="entry name" value="EamA"/>
    <property type="match status" value="2"/>
</dbReference>